<sequence length="163" mass="17900">MNKLKGTIVLLGLSAGVLVGLGFNSSNAEAKSSGTTPTAIRGTFYRYAGHHKWDKLQITTHTATLSGRDYGRGFKITSTSKSSSHRLAYQYHAKKQGRKYFTLQAKLKDGAASAFPEDGMALTKRKIGNHTYKVIRGYQGGSGFDFIKGHKATKDYVHVAYNY</sequence>
<dbReference type="AlphaFoldDB" id="A0A1Z5ISB6"/>
<dbReference type="EMBL" id="BCMH01000028">
    <property type="protein sequence ID" value="GAX04665.1"/>
    <property type="molecule type" value="Genomic_DNA"/>
</dbReference>
<name>A0A1Z5ISB6_9LACO</name>
<proteinExistence type="predicted"/>
<evidence type="ECO:0000313" key="1">
    <source>
        <dbReference type="EMBL" id="GAX04665.1"/>
    </source>
</evidence>
<reference evidence="1 2" key="1">
    <citation type="submission" date="2015-11" db="EMBL/GenBank/DDBJ databases">
        <title>Draft genome sequences of new species of the genus Lactobacillus isolated from orchardgrass silage.</title>
        <authorList>
            <person name="Tohno M."/>
            <person name="Tanizawa Y."/>
            <person name="Arita M."/>
        </authorList>
    </citation>
    <scope>NUCLEOTIDE SEQUENCE [LARGE SCALE GENOMIC DNA]</scope>
    <source>
        <strain evidence="1 2">IWT140</strain>
    </source>
</reference>
<gene>
    <name evidence="1" type="ORF">IWT140_02308</name>
</gene>
<comment type="caution">
    <text evidence="1">The sequence shown here is derived from an EMBL/GenBank/DDBJ whole genome shotgun (WGS) entry which is preliminary data.</text>
</comment>
<dbReference type="Proteomes" id="UP000198430">
    <property type="component" value="Unassembled WGS sequence"/>
</dbReference>
<accession>A0A1Z5ISB6</accession>
<organism evidence="1 2">
    <name type="scientific">Secundilactobacillus pentosiphilus</name>
    <dbReference type="NCBI Taxonomy" id="1714682"/>
    <lineage>
        <taxon>Bacteria</taxon>
        <taxon>Bacillati</taxon>
        <taxon>Bacillota</taxon>
        <taxon>Bacilli</taxon>
        <taxon>Lactobacillales</taxon>
        <taxon>Lactobacillaceae</taxon>
        <taxon>Secundilactobacillus</taxon>
    </lineage>
</organism>
<evidence type="ECO:0000313" key="2">
    <source>
        <dbReference type="Proteomes" id="UP000198430"/>
    </source>
</evidence>
<keyword evidence="2" id="KW-1185">Reference proteome</keyword>
<dbReference type="RefSeq" id="WP_125924079.1">
    <property type="nucleotide sequence ID" value="NZ_BCMH01000028.1"/>
</dbReference>
<protein>
    <submittedName>
        <fullName evidence="1">Uncharacterized protein</fullName>
    </submittedName>
</protein>